<keyword evidence="3" id="KW-0812">Transmembrane</keyword>
<evidence type="ECO:0000256" key="3">
    <source>
        <dbReference type="SAM" id="Phobius"/>
    </source>
</evidence>
<keyword evidence="3" id="KW-0472">Membrane</keyword>
<evidence type="ECO:0000313" key="5">
    <source>
        <dbReference type="Proteomes" id="UP000244060"/>
    </source>
</evidence>
<feature type="transmembrane region" description="Helical" evidence="3">
    <location>
        <begin position="377"/>
        <end position="396"/>
    </location>
</feature>
<evidence type="ECO:0000256" key="1">
    <source>
        <dbReference type="SAM" id="Coils"/>
    </source>
</evidence>
<organism evidence="4 5">
    <name type="scientific">Cereibacter azotoformans</name>
    <dbReference type="NCBI Taxonomy" id="43057"/>
    <lineage>
        <taxon>Bacteria</taxon>
        <taxon>Pseudomonadati</taxon>
        <taxon>Pseudomonadota</taxon>
        <taxon>Alphaproteobacteria</taxon>
        <taxon>Rhodobacterales</taxon>
        <taxon>Paracoccaceae</taxon>
        <taxon>Cereibacter</taxon>
    </lineage>
</organism>
<keyword evidence="5" id="KW-1185">Reference proteome</keyword>
<name>A0A2T5JRH6_9RHOB</name>
<feature type="coiled-coil region" evidence="1">
    <location>
        <begin position="287"/>
        <end position="338"/>
    </location>
</feature>
<dbReference type="Proteomes" id="UP000244060">
    <property type="component" value="Unassembled WGS sequence"/>
</dbReference>
<evidence type="ECO:0000256" key="2">
    <source>
        <dbReference type="SAM" id="MobiDB-lite"/>
    </source>
</evidence>
<protein>
    <submittedName>
        <fullName evidence="4">Uncharacterized protein involved in exopolysaccharide biosynthesis</fullName>
    </submittedName>
</protein>
<dbReference type="PANTHER" id="PTHR32309:SF31">
    <property type="entry name" value="CAPSULAR EXOPOLYSACCHARIDE FAMILY"/>
    <property type="match status" value="1"/>
</dbReference>
<keyword evidence="1" id="KW-0175">Coiled coil</keyword>
<dbReference type="RefSeq" id="WP_244908379.1">
    <property type="nucleotide sequence ID" value="NZ_QAOT01000030.1"/>
</dbReference>
<feature type="transmembrane region" description="Helical" evidence="3">
    <location>
        <begin position="435"/>
        <end position="455"/>
    </location>
</feature>
<proteinExistence type="predicted"/>
<feature type="region of interest" description="Disordered" evidence="2">
    <location>
        <begin position="249"/>
        <end position="270"/>
    </location>
</feature>
<gene>
    <name evidence="4" type="ORF">C8J28_13013</name>
</gene>
<keyword evidence="3" id="KW-1133">Transmembrane helix</keyword>
<reference evidence="4 5" key="1">
    <citation type="submission" date="2018-04" db="EMBL/GenBank/DDBJ databases">
        <title>Genomic Encyclopedia of Type Strains, Phase III (KMG-III): the genomes of soil and plant-associated and newly described type strains.</title>
        <authorList>
            <person name="Whitman W."/>
        </authorList>
    </citation>
    <scope>NUCLEOTIDE SEQUENCE [LARGE SCALE GENOMIC DNA]</scope>
    <source>
        <strain evidence="4 5">KA25</strain>
    </source>
</reference>
<sequence length="483" mass="52649">MDLRFHLALFRRRFPHFLILLLSGTAAGVTLALVLPPRYVAEARLIVESEQIPDELAASTVRTAATEQLQIIQQRILTRDKLIEMASRLKIYAPGPGQPPVTLTADEMVEDLRDRIEIVMTGGQMRYNQPADATIVTVGFSAPTAALSALVTNEVVTMILDENVRMRTSVSGQTLDFFTREVERLDQELARRGAEILAFRQEHNEALPDSLEFRREQQVALQERLRLLASDEAAVKDLRARFLARHDSSARERRAGGQAAAPEAGARDGTGGATAFDLELAKYDGQLADLAARKAEVTAAMEELRQSIEATPGNAVQLDTLERDYENLRAQYDRAVANRARAEIGDTIEALSKGQRITVVEQAIAPSEPNSPNRKKIAAAGVAVGIAAGGGLLVLLELLNSALRRPADLTAALGITPFATLPYMRSPGEILRRRMLIGLALGLVLVAVPAGLWAIDAYHTPLDLLLNQILRRIGLATFRIGAA</sequence>
<evidence type="ECO:0000313" key="4">
    <source>
        <dbReference type="EMBL" id="PTR10462.1"/>
    </source>
</evidence>
<dbReference type="PANTHER" id="PTHR32309">
    <property type="entry name" value="TYROSINE-PROTEIN KINASE"/>
    <property type="match status" value="1"/>
</dbReference>
<accession>A0A2T5JRH6</accession>
<dbReference type="EMBL" id="QAOT01000030">
    <property type="protein sequence ID" value="PTR10462.1"/>
    <property type="molecule type" value="Genomic_DNA"/>
</dbReference>
<dbReference type="InterPro" id="IPR050445">
    <property type="entry name" value="Bact_polysacc_biosynth/exp"/>
</dbReference>
<dbReference type="AlphaFoldDB" id="A0A2T5JRH6"/>
<comment type="caution">
    <text evidence="4">The sequence shown here is derived from an EMBL/GenBank/DDBJ whole genome shotgun (WGS) entry which is preliminary data.</text>
</comment>